<sequence length="516" mass="58882">MSEMKISSKVKSIFDMVIKKELIGSELSTFLKKQVTLKKLSDDEIHDLIGRVKELDFVKDAYTEMSEKKKAEEPKDEPVLSAIDSDGIPSKDLLVKRLAQTIRESGKTGAELNDFVREVTETQPKDVVTALLKEVGRRRLATKDIGEGYTCLIIENALERYLQRLITTAMIGFVYQMNSEYSDLFGYEIDGIEMTPDRLQIIKFKQEIIKEFLDKIFKFDPTIHVCSAEDEAEGDPERVELKKTPPEELVEPIPSLDYYSKFQRYFDMKYETIEKTTHKAYGESKLLHWFVQVLRHFPAGEAGHEQATTYCRKQSERTGMEVRVFETGQGHWLAPYKANRQQKNYLFENNPILKRIEDKFRKDQEIAGSMLGFRQGRARKQRVKAGKSLPSEVRELMGLGGGDDTMTEEIVERMKKELVDESSPDYVDPRLESDKKAVELMHVDDEDMLPPVPAKVDPHAKPESVVDDHATIVRSVKDAEAETDTTGLVVPVLVVDGDKLIRKEIPTSLVHASSKK</sequence>
<protein>
    <submittedName>
        <fullName evidence="1">Uncharacterized protein</fullName>
    </submittedName>
</protein>
<accession>A0A6C0IZC6</accession>
<name>A0A6C0IZC6_9ZZZZ</name>
<dbReference type="AlphaFoldDB" id="A0A6C0IZC6"/>
<evidence type="ECO:0000313" key="1">
    <source>
        <dbReference type="EMBL" id="QHT96863.1"/>
    </source>
</evidence>
<organism evidence="1">
    <name type="scientific">viral metagenome</name>
    <dbReference type="NCBI Taxonomy" id="1070528"/>
    <lineage>
        <taxon>unclassified sequences</taxon>
        <taxon>metagenomes</taxon>
        <taxon>organismal metagenomes</taxon>
    </lineage>
</organism>
<dbReference type="EMBL" id="MN740268">
    <property type="protein sequence ID" value="QHT96863.1"/>
    <property type="molecule type" value="Genomic_DNA"/>
</dbReference>
<reference evidence="1" key="1">
    <citation type="journal article" date="2020" name="Nature">
        <title>Giant virus diversity and host interactions through global metagenomics.</title>
        <authorList>
            <person name="Schulz F."/>
            <person name="Roux S."/>
            <person name="Paez-Espino D."/>
            <person name="Jungbluth S."/>
            <person name="Walsh D.A."/>
            <person name="Denef V.J."/>
            <person name="McMahon K.D."/>
            <person name="Konstantinidis K.T."/>
            <person name="Eloe-Fadrosh E.A."/>
            <person name="Kyrpides N.C."/>
            <person name="Woyke T."/>
        </authorList>
    </citation>
    <scope>NUCLEOTIDE SEQUENCE</scope>
    <source>
        <strain evidence="1">GVMAG-M-3300024336-7</strain>
    </source>
</reference>
<proteinExistence type="predicted"/>